<accession>A0ABY3CBN1</accession>
<dbReference type="RefSeq" id="WP_127030693.1">
    <property type="nucleotide sequence ID" value="NZ_RYFG02000079.1"/>
</dbReference>
<sequence>MFFAKDFIETAEGIIFAVVEQGVEENKVLCFLRYISTSSGWQKLATGQANHFLQQQYPDYLHYSPVLDAHLHAVATDRIVKHHRPKLRLQQLMQADKDAANQSGAVVERDLVELCKLFQQHGLDLAQIGVTGSLLVGVQNPASDIDLVCYGRDIFHQCRAITRKLIKSGALQDLNDRDWQQSYDRRSCELSYDDYVWHERRKYNKAVINGRKFDLNFIDDRASLEAISYQKRGPITLQCKVIDDFHAFDYPAEFKIDHRQIASIVSFTATYTGQAVRGETVEVAGVLEQSEQGLKRIVVGSSREAHGEYIKVVECLG</sequence>
<name>A0ABY3CBN1_9GAMM</name>
<comment type="caution">
    <text evidence="1">The sequence shown here is derived from an EMBL/GenBank/DDBJ whole genome shotgun (WGS) entry which is preliminary data.</text>
</comment>
<dbReference type="Proteomes" id="UP000733744">
    <property type="component" value="Unassembled WGS sequence"/>
</dbReference>
<proteinExistence type="predicted"/>
<dbReference type="EMBL" id="RYFG02000079">
    <property type="protein sequence ID" value="TRW96969.1"/>
    <property type="molecule type" value="Genomic_DNA"/>
</dbReference>
<evidence type="ECO:0000313" key="2">
    <source>
        <dbReference type="Proteomes" id="UP000733744"/>
    </source>
</evidence>
<gene>
    <name evidence="1" type="ORF">EKO24_008375</name>
</gene>
<protein>
    <recommendedName>
        <fullName evidence="3">Polymerase nucleotidyl transferase domain-containing protein</fullName>
    </recommendedName>
</protein>
<reference evidence="1 2" key="1">
    <citation type="journal article" date="2019" name="Antonie Van Leeuwenhoek">
        <title>Description of 'Ca. Methylobacter oryzae' KRF1, a novel species from the environmentally important Methylobacter clade 2.</title>
        <authorList>
            <person name="Khatri K."/>
            <person name="Mohite J.A."/>
            <person name="Pandit P.S."/>
            <person name="Bahulikar R."/>
            <person name="Rahalkar M.C."/>
        </authorList>
    </citation>
    <scope>NUCLEOTIDE SEQUENCE [LARGE SCALE GENOMIC DNA]</scope>
    <source>
        <strain evidence="1 2">KRF1</strain>
    </source>
</reference>
<evidence type="ECO:0008006" key="3">
    <source>
        <dbReference type="Google" id="ProtNLM"/>
    </source>
</evidence>
<keyword evidence="2" id="KW-1185">Reference proteome</keyword>
<dbReference type="SUPFAM" id="SSF81301">
    <property type="entry name" value="Nucleotidyltransferase"/>
    <property type="match status" value="1"/>
</dbReference>
<dbReference type="InterPro" id="IPR043519">
    <property type="entry name" value="NT_sf"/>
</dbReference>
<organism evidence="1 2">
    <name type="scientific">Candidatus Methylobacter oryzae</name>
    <dbReference type="NCBI Taxonomy" id="2497749"/>
    <lineage>
        <taxon>Bacteria</taxon>
        <taxon>Pseudomonadati</taxon>
        <taxon>Pseudomonadota</taxon>
        <taxon>Gammaproteobacteria</taxon>
        <taxon>Methylococcales</taxon>
        <taxon>Methylococcaceae</taxon>
        <taxon>Methylobacter</taxon>
    </lineage>
</organism>
<evidence type="ECO:0000313" key="1">
    <source>
        <dbReference type="EMBL" id="TRW96969.1"/>
    </source>
</evidence>